<organism evidence="1 2">
    <name type="scientific">Rhizobium herbae</name>
    <dbReference type="NCBI Taxonomy" id="508661"/>
    <lineage>
        <taxon>Bacteria</taxon>
        <taxon>Pseudomonadati</taxon>
        <taxon>Pseudomonadota</taxon>
        <taxon>Alphaproteobacteria</taxon>
        <taxon>Hyphomicrobiales</taxon>
        <taxon>Rhizobiaceae</taxon>
        <taxon>Rhizobium/Agrobacterium group</taxon>
        <taxon>Rhizobium</taxon>
    </lineage>
</organism>
<sequence length="35" mass="4093">MPLNFGWFADVIRVHFSPPRVYSRAKLVTKDFVPT</sequence>
<name>A0ABS4ELM9_9HYPH</name>
<comment type="caution">
    <text evidence="1">The sequence shown here is derived from an EMBL/GenBank/DDBJ whole genome shotgun (WGS) entry which is preliminary data.</text>
</comment>
<reference evidence="1 2" key="1">
    <citation type="submission" date="2021-03" db="EMBL/GenBank/DDBJ databases">
        <title>Genomic Encyclopedia of Type Strains, Phase IV (KMG-IV): sequencing the most valuable type-strain genomes for metagenomic binning, comparative biology and taxonomic classification.</title>
        <authorList>
            <person name="Goeker M."/>
        </authorList>
    </citation>
    <scope>NUCLEOTIDE SEQUENCE [LARGE SCALE GENOMIC DNA]</scope>
    <source>
        <strain evidence="1 2">DSM 26427</strain>
    </source>
</reference>
<evidence type="ECO:0000313" key="1">
    <source>
        <dbReference type="EMBL" id="MBP1858853.1"/>
    </source>
</evidence>
<keyword evidence="2" id="KW-1185">Reference proteome</keyword>
<dbReference type="Proteomes" id="UP000823786">
    <property type="component" value="Unassembled WGS sequence"/>
</dbReference>
<protein>
    <submittedName>
        <fullName evidence="1">Uncharacterized protein</fullName>
    </submittedName>
</protein>
<evidence type="ECO:0000313" key="2">
    <source>
        <dbReference type="Proteomes" id="UP000823786"/>
    </source>
</evidence>
<dbReference type="EMBL" id="JAGGJV010000004">
    <property type="protein sequence ID" value="MBP1858853.1"/>
    <property type="molecule type" value="Genomic_DNA"/>
</dbReference>
<proteinExistence type="predicted"/>
<accession>A0ABS4ELM9</accession>
<gene>
    <name evidence="1" type="ORF">J2Z75_002365</name>
</gene>